<accession>A0A7X9SFD9</accession>
<dbReference type="AlphaFoldDB" id="A0A7X9SFD9"/>
<organism evidence="1 2">
    <name type="scientific">Bacteroides eggerthii</name>
    <dbReference type="NCBI Taxonomy" id="28111"/>
    <lineage>
        <taxon>Bacteria</taxon>
        <taxon>Pseudomonadati</taxon>
        <taxon>Bacteroidota</taxon>
        <taxon>Bacteroidia</taxon>
        <taxon>Bacteroidales</taxon>
        <taxon>Bacteroidaceae</taxon>
        <taxon>Bacteroides</taxon>
    </lineage>
</organism>
<evidence type="ECO:0000313" key="2">
    <source>
        <dbReference type="Proteomes" id="UP000520291"/>
    </source>
</evidence>
<dbReference type="GO" id="GO:0000160">
    <property type="term" value="P:phosphorelay signal transduction system"/>
    <property type="evidence" value="ECO:0007669"/>
    <property type="project" value="InterPro"/>
</dbReference>
<feature type="non-terminal residue" evidence="1">
    <location>
        <position position="1"/>
    </location>
</feature>
<gene>
    <name evidence="1" type="ORF">HF841_19005</name>
</gene>
<dbReference type="RefSeq" id="WP_168948323.1">
    <property type="nucleotide sequence ID" value="NZ_JABAGL010000065.1"/>
</dbReference>
<reference evidence="1 2" key="1">
    <citation type="submission" date="2020-04" db="EMBL/GenBank/DDBJ databases">
        <authorList>
            <person name="Hitch T.C.A."/>
            <person name="Wylensek D."/>
            <person name="Clavel T."/>
        </authorList>
    </citation>
    <scope>NUCLEOTIDE SEQUENCE [LARGE SCALE GENOMIC DNA]</scope>
    <source>
        <strain evidence="1 2">WCA3-601-WT-5E</strain>
    </source>
</reference>
<proteinExistence type="predicted"/>
<dbReference type="InterPro" id="IPR036641">
    <property type="entry name" value="HPT_dom_sf"/>
</dbReference>
<dbReference type="Gene3D" id="1.20.120.160">
    <property type="entry name" value="HPT domain"/>
    <property type="match status" value="1"/>
</dbReference>
<dbReference type="EMBL" id="JABAGL010000065">
    <property type="protein sequence ID" value="NME88063.1"/>
    <property type="molecule type" value="Genomic_DNA"/>
</dbReference>
<dbReference type="SUPFAM" id="SSF47226">
    <property type="entry name" value="Histidine-containing phosphotransfer domain, HPT domain"/>
    <property type="match status" value="1"/>
</dbReference>
<protein>
    <submittedName>
        <fullName evidence="1">Hpt domain-containing protein</fullName>
    </submittedName>
</protein>
<name>A0A7X9SFD9_9BACE</name>
<comment type="caution">
    <text evidence="1">The sequence shown here is derived from an EMBL/GenBank/DDBJ whole genome shotgun (WGS) entry which is preliminary data.</text>
</comment>
<evidence type="ECO:0000313" key="1">
    <source>
        <dbReference type="EMBL" id="NME88063.1"/>
    </source>
</evidence>
<dbReference type="Proteomes" id="UP000520291">
    <property type="component" value="Unassembled WGS sequence"/>
</dbReference>
<sequence>VWKPDLSLLFAGEDNHREMLRIFVDESRKELSRLHDALHGNDRQALRDILHKNLPLWETVNLDYPMETLHEIVTTDPDKWQEKQLKEIYRIEQAASKLVIHVEKMQEEAHEKNNTDN</sequence>